<reference evidence="2" key="1">
    <citation type="submission" date="2014-09" db="EMBL/GenBank/DDBJ databases">
        <authorList>
            <person name="Hjerde E."/>
        </authorList>
    </citation>
    <scope>NUCLEOTIDE SEQUENCE [LARGE SCALE GENOMIC DNA]</scope>
    <source>
        <strain evidence="2">06/09/139</strain>
    </source>
</reference>
<accession>A0A090I9A0</accession>
<sequence>MTINAIDITVLTESSSTESLLTTASSNTASGITCENCQACCCKLEVMIITDTGVPEEYIDHDDWGGEVMLRLDDGWCAAVDRETLMCTIYENRPWICREFEMASYECEEERKEQGIDK</sequence>
<dbReference type="STRING" id="80852.AWOD_II_0227"/>
<protein>
    <recommendedName>
        <fullName evidence="3">YkgJ family cysteine cluster protein</fullName>
    </recommendedName>
</protein>
<dbReference type="KEGG" id="awd:AWOD_II_0227"/>
<evidence type="ECO:0000313" key="1">
    <source>
        <dbReference type="EMBL" id="CED56877.1"/>
    </source>
</evidence>
<name>A0A090I9A0_9GAMM</name>
<dbReference type="InterPro" id="IPR005358">
    <property type="entry name" value="Puta_zinc/iron-chelating_dom"/>
</dbReference>
<evidence type="ECO:0000313" key="2">
    <source>
        <dbReference type="Proteomes" id="UP000032427"/>
    </source>
</evidence>
<keyword evidence="2" id="KW-1185">Reference proteome</keyword>
<dbReference type="AlphaFoldDB" id="A0A090I9A0"/>
<dbReference type="Pfam" id="PF03692">
    <property type="entry name" value="CxxCxxCC"/>
    <property type="match status" value="1"/>
</dbReference>
<gene>
    <name evidence="1" type="ORF">AWOD_II_0227</name>
</gene>
<dbReference type="EMBL" id="LN554847">
    <property type="protein sequence ID" value="CED56877.1"/>
    <property type="molecule type" value="Genomic_DNA"/>
</dbReference>
<dbReference type="Proteomes" id="UP000032427">
    <property type="component" value="Chromosome 2"/>
</dbReference>
<dbReference type="HOGENOM" id="CLU_151365_0_0_6"/>
<evidence type="ECO:0008006" key="3">
    <source>
        <dbReference type="Google" id="ProtNLM"/>
    </source>
</evidence>
<proteinExistence type="predicted"/>
<dbReference type="PATRIC" id="fig|80852.17.peg.2976"/>
<organism evidence="1 2">
    <name type="scientific">Aliivibrio wodanis</name>
    <dbReference type="NCBI Taxonomy" id="80852"/>
    <lineage>
        <taxon>Bacteria</taxon>
        <taxon>Pseudomonadati</taxon>
        <taxon>Pseudomonadota</taxon>
        <taxon>Gammaproteobacteria</taxon>
        <taxon>Vibrionales</taxon>
        <taxon>Vibrionaceae</taxon>
        <taxon>Aliivibrio</taxon>
    </lineage>
</organism>